<dbReference type="GO" id="GO:0016491">
    <property type="term" value="F:oxidoreductase activity"/>
    <property type="evidence" value="ECO:0007669"/>
    <property type="project" value="UniProtKB-KW"/>
</dbReference>
<dbReference type="InterPro" id="IPR057326">
    <property type="entry name" value="KR_dom"/>
</dbReference>
<dbReference type="InterPro" id="IPR002347">
    <property type="entry name" value="SDR_fam"/>
</dbReference>
<dbReference type="Proteomes" id="UP000228535">
    <property type="component" value="Unassembled WGS sequence"/>
</dbReference>
<accession>A0A2M9BSV1</accession>
<dbReference type="Pfam" id="PF00106">
    <property type="entry name" value="adh_short"/>
    <property type="match status" value="1"/>
</dbReference>
<dbReference type="AlphaFoldDB" id="A0A2M9BSV1"/>
<dbReference type="SUPFAM" id="SSF51735">
    <property type="entry name" value="NAD(P)-binding Rossmann-fold domains"/>
    <property type="match status" value="1"/>
</dbReference>
<feature type="region of interest" description="Disordered" evidence="4">
    <location>
        <begin position="275"/>
        <end position="298"/>
    </location>
</feature>
<evidence type="ECO:0000256" key="2">
    <source>
        <dbReference type="ARBA" id="ARBA00023002"/>
    </source>
</evidence>
<feature type="domain" description="Ketoreductase" evidence="5">
    <location>
        <begin position="9"/>
        <end position="150"/>
    </location>
</feature>
<dbReference type="RefSeq" id="WP_100336645.1">
    <property type="nucleotide sequence ID" value="NZ_PGFA01000001.1"/>
</dbReference>
<dbReference type="PROSITE" id="PS00061">
    <property type="entry name" value="ADH_SHORT"/>
    <property type="match status" value="1"/>
</dbReference>
<reference evidence="6 7" key="1">
    <citation type="submission" date="2017-11" db="EMBL/GenBank/DDBJ databases">
        <title>Genomic Encyclopedia of Archaeal and Bacterial Type Strains, Phase II (KMG-II): From Individual Species to Whole Genera.</title>
        <authorList>
            <person name="Goeker M."/>
        </authorList>
    </citation>
    <scope>NUCLEOTIDE SEQUENCE [LARGE SCALE GENOMIC DNA]</scope>
    <source>
        <strain evidence="6 7">DSM 11115</strain>
    </source>
</reference>
<comment type="similarity">
    <text evidence="1 3">Belongs to the short-chain dehydrogenases/reductases (SDR) family.</text>
</comment>
<name>A0A2M9BSV1_9BACT</name>
<keyword evidence="2" id="KW-0560">Oxidoreductase</keyword>
<organism evidence="6 7">
    <name type="scientific">Hymenobacter chitinivorans DSM 11115</name>
    <dbReference type="NCBI Taxonomy" id="1121954"/>
    <lineage>
        <taxon>Bacteria</taxon>
        <taxon>Pseudomonadati</taxon>
        <taxon>Bacteroidota</taxon>
        <taxon>Cytophagia</taxon>
        <taxon>Cytophagales</taxon>
        <taxon>Hymenobacteraceae</taxon>
        <taxon>Hymenobacter</taxon>
    </lineage>
</organism>
<dbReference type="OrthoDB" id="9775296at2"/>
<evidence type="ECO:0000256" key="1">
    <source>
        <dbReference type="ARBA" id="ARBA00006484"/>
    </source>
</evidence>
<sequence length="326" mass="34614">MKKSSLRGAVVVITGASSGIGRATALTFARHGAKLILAARRPDVLAQVAAECEQLGAPALAVPTDVTDPLAVARLAQTAQHFGGIDIWVNNAGSGAVGRFEDVPLDAHEQVLKLNLLGYLYGAHAVLPYFRQQGHGTLINVISLGAWLPEPYTASYSASKYGARGLMDTLRAELSNAPRIHVCDVHPSYIDTPGFQHGANYVGKVIKPAPPVFPAQKVADTILAVAHRPRPTTLVGWPAQLLRWSYSLAPGPVGRLSRRLFDTYFAQARPAPVSDNSLFTPSPAPHGTGISGGWRRPTTPRNGQWLGAALAAGLAVGLLVWPRSRS</sequence>
<dbReference type="PANTHER" id="PTHR44196">
    <property type="entry name" value="DEHYDROGENASE/REDUCTASE SDR FAMILY MEMBER 7B"/>
    <property type="match status" value="1"/>
</dbReference>
<evidence type="ECO:0000313" key="6">
    <source>
        <dbReference type="EMBL" id="PJJ61025.1"/>
    </source>
</evidence>
<dbReference type="PANTHER" id="PTHR44196:SF1">
    <property type="entry name" value="DEHYDROGENASE_REDUCTASE SDR FAMILY MEMBER 7B"/>
    <property type="match status" value="1"/>
</dbReference>
<proteinExistence type="inferred from homology"/>
<keyword evidence="7" id="KW-1185">Reference proteome</keyword>
<dbReference type="NCBIfam" id="NF004792">
    <property type="entry name" value="PRK06139.1"/>
    <property type="match status" value="1"/>
</dbReference>
<evidence type="ECO:0000256" key="4">
    <source>
        <dbReference type="SAM" id="MobiDB-lite"/>
    </source>
</evidence>
<gene>
    <name evidence="6" type="ORF">CLV45_2462</name>
</gene>
<comment type="caution">
    <text evidence="6">The sequence shown here is derived from an EMBL/GenBank/DDBJ whole genome shotgun (WGS) entry which is preliminary data.</text>
</comment>
<evidence type="ECO:0000256" key="3">
    <source>
        <dbReference type="RuleBase" id="RU000363"/>
    </source>
</evidence>
<protein>
    <submittedName>
        <fullName evidence="6">Short-subunit dehydrogenase</fullName>
    </submittedName>
</protein>
<dbReference type="EMBL" id="PGFA01000001">
    <property type="protein sequence ID" value="PJJ61025.1"/>
    <property type="molecule type" value="Genomic_DNA"/>
</dbReference>
<dbReference type="SMART" id="SM00822">
    <property type="entry name" value="PKS_KR"/>
    <property type="match status" value="1"/>
</dbReference>
<dbReference type="InterPro" id="IPR036291">
    <property type="entry name" value="NAD(P)-bd_dom_sf"/>
</dbReference>
<dbReference type="PRINTS" id="PR00081">
    <property type="entry name" value="GDHRDH"/>
</dbReference>
<evidence type="ECO:0000313" key="7">
    <source>
        <dbReference type="Proteomes" id="UP000228535"/>
    </source>
</evidence>
<dbReference type="GO" id="GO:0016020">
    <property type="term" value="C:membrane"/>
    <property type="evidence" value="ECO:0007669"/>
    <property type="project" value="TreeGrafter"/>
</dbReference>
<evidence type="ECO:0000259" key="5">
    <source>
        <dbReference type="SMART" id="SM00822"/>
    </source>
</evidence>
<dbReference type="Gene3D" id="3.40.50.720">
    <property type="entry name" value="NAD(P)-binding Rossmann-like Domain"/>
    <property type="match status" value="1"/>
</dbReference>
<dbReference type="InterPro" id="IPR020904">
    <property type="entry name" value="Sc_DH/Rdtase_CS"/>
</dbReference>
<dbReference type="PRINTS" id="PR00080">
    <property type="entry name" value="SDRFAMILY"/>
</dbReference>